<evidence type="ECO:0000313" key="4">
    <source>
        <dbReference type="Proteomes" id="UP000199323"/>
    </source>
</evidence>
<dbReference type="GO" id="GO:0006950">
    <property type="term" value="P:response to stress"/>
    <property type="evidence" value="ECO:0007669"/>
    <property type="project" value="TreeGrafter"/>
</dbReference>
<feature type="domain" description="HTH marR-type" evidence="2">
    <location>
        <begin position="17"/>
        <end position="153"/>
    </location>
</feature>
<dbReference type="GO" id="GO:0003700">
    <property type="term" value="F:DNA-binding transcription factor activity"/>
    <property type="evidence" value="ECO:0007669"/>
    <property type="project" value="InterPro"/>
</dbReference>
<keyword evidence="4" id="KW-1185">Reference proteome</keyword>
<dbReference type="PROSITE" id="PS50995">
    <property type="entry name" value="HTH_MARR_2"/>
    <property type="match status" value="1"/>
</dbReference>
<protein>
    <submittedName>
        <fullName evidence="3">DNA-binding transcriptional regulator, MarR family</fullName>
    </submittedName>
</protein>
<sequence length="225" mass="24549">MLESMETDDVRWLSEDEQEIWRAYMTANVEFSAYIDRQLRRESGMPMAYYEILVRLSEAPGRCRRMSELAEASQSSRSRLSHAVSALEKQGWVVRSPADGDRRGWVATLTDTGFAALAAAAPGHVTAVREHLFDVLTPAQLAVLRDIGRAISAGLKTECDEARSEEDSSCPSADADPPSCPATAPDTACDATEPVRTATPRNRTDLDLPEPRAAQTPPATAETRG</sequence>
<dbReference type="SUPFAM" id="SSF46785">
    <property type="entry name" value="Winged helix' DNA-binding domain"/>
    <property type="match status" value="1"/>
</dbReference>
<dbReference type="Gene3D" id="1.10.10.10">
    <property type="entry name" value="Winged helix-like DNA-binding domain superfamily/Winged helix DNA-binding domain"/>
    <property type="match status" value="1"/>
</dbReference>
<dbReference type="AlphaFoldDB" id="A0A1I2IQ98"/>
<evidence type="ECO:0000256" key="1">
    <source>
        <dbReference type="SAM" id="MobiDB-lite"/>
    </source>
</evidence>
<reference evidence="4" key="1">
    <citation type="submission" date="2016-10" db="EMBL/GenBank/DDBJ databases">
        <authorList>
            <person name="Varghese N."/>
            <person name="Submissions S."/>
        </authorList>
    </citation>
    <scope>NUCLEOTIDE SEQUENCE [LARGE SCALE GENOMIC DNA]</scope>
    <source>
        <strain evidence="4">CGMCC 4.3510</strain>
    </source>
</reference>
<dbReference type="PANTHER" id="PTHR33164">
    <property type="entry name" value="TRANSCRIPTIONAL REGULATOR, MARR FAMILY"/>
    <property type="match status" value="1"/>
</dbReference>
<dbReference type="PANTHER" id="PTHR33164:SF99">
    <property type="entry name" value="MARR FAMILY REGULATORY PROTEIN"/>
    <property type="match status" value="1"/>
</dbReference>
<gene>
    <name evidence="3" type="ORF">SAMN05216251_114118</name>
</gene>
<proteinExistence type="predicted"/>
<name>A0A1I2IQ98_9ACTN</name>
<accession>A0A1I2IQ98</accession>
<dbReference type="InterPro" id="IPR000835">
    <property type="entry name" value="HTH_MarR-typ"/>
</dbReference>
<evidence type="ECO:0000313" key="3">
    <source>
        <dbReference type="EMBL" id="SFF44449.1"/>
    </source>
</evidence>
<organism evidence="3 4">
    <name type="scientific">Actinacidiphila alni</name>
    <dbReference type="NCBI Taxonomy" id="380248"/>
    <lineage>
        <taxon>Bacteria</taxon>
        <taxon>Bacillati</taxon>
        <taxon>Actinomycetota</taxon>
        <taxon>Actinomycetes</taxon>
        <taxon>Kitasatosporales</taxon>
        <taxon>Streptomycetaceae</taxon>
        <taxon>Actinacidiphila</taxon>
    </lineage>
</organism>
<dbReference type="Proteomes" id="UP000199323">
    <property type="component" value="Unassembled WGS sequence"/>
</dbReference>
<dbReference type="InterPro" id="IPR036390">
    <property type="entry name" value="WH_DNA-bd_sf"/>
</dbReference>
<dbReference type="SMART" id="SM00347">
    <property type="entry name" value="HTH_MARR"/>
    <property type="match status" value="1"/>
</dbReference>
<feature type="compositionally biased region" description="Low complexity" evidence="1">
    <location>
        <begin position="169"/>
        <end position="192"/>
    </location>
</feature>
<evidence type="ECO:0000259" key="2">
    <source>
        <dbReference type="PROSITE" id="PS50995"/>
    </source>
</evidence>
<keyword evidence="3" id="KW-0238">DNA-binding</keyword>
<dbReference type="EMBL" id="FONG01000014">
    <property type="protein sequence ID" value="SFF44449.1"/>
    <property type="molecule type" value="Genomic_DNA"/>
</dbReference>
<dbReference type="STRING" id="380248.SAMN05216251_114118"/>
<feature type="region of interest" description="Disordered" evidence="1">
    <location>
        <begin position="165"/>
        <end position="225"/>
    </location>
</feature>
<dbReference type="InterPro" id="IPR036388">
    <property type="entry name" value="WH-like_DNA-bd_sf"/>
</dbReference>
<dbReference type="InterPro" id="IPR039422">
    <property type="entry name" value="MarR/SlyA-like"/>
</dbReference>
<dbReference type="Pfam" id="PF12802">
    <property type="entry name" value="MarR_2"/>
    <property type="match status" value="1"/>
</dbReference>
<dbReference type="GO" id="GO:0003677">
    <property type="term" value="F:DNA binding"/>
    <property type="evidence" value="ECO:0007669"/>
    <property type="project" value="UniProtKB-KW"/>
</dbReference>